<dbReference type="Gene3D" id="3.40.50.300">
    <property type="entry name" value="P-loop containing nucleotide triphosphate hydrolases"/>
    <property type="match status" value="1"/>
</dbReference>
<dbReference type="PROSITE" id="PS00211">
    <property type="entry name" value="ABC_TRANSPORTER_1"/>
    <property type="match status" value="1"/>
</dbReference>
<dbReference type="InterPro" id="IPR003593">
    <property type="entry name" value="AAA+_ATPase"/>
</dbReference>
<evidence type="ECO:0000256" key="4">
    <source>
        <dbReference type="ARBA" id="ARBA00022519"/>
    </source>
</evidence>
<dbReference type="InterPro" id="IPR015853">
    <property type="entry name" value="ABC_transpr_FbpC"/>
</dbReference>
<proteinExistence type="predicted"/>
<keyword evidence="1" id="KW-0813">Transport</keyword>
<name>A0A1B9XXG6_9FLAO</name>
<dbReference type="CDD" id="cd03259">
    <property type="entry name" value="ABC_Carb_Solutes_like"/>
    <property type="match status" value="1"/>
</dbReference>
<evidence type="ECO:0000256" key="7">
    <source>
        <dbReference type="ARBA" id="ARBA00022967"/>
    </source>
</evidence>
<dbReference type="InterPro" id="IPR050093">
    <property type="entry name" value="ABC_SmlMolc_Importer"/>
</dbReference>
<dbReference type="FunFam" id="3.40.50.300:FF:000425">
    <property type="entry name" value="Probable ABC transporter, ATP-binding subunit"/>
    <property type="match status" value="1"/>
</dbReference>
<evidence type="ECO:0000313" key="12">
    <source>
        <dbReference type="EMBL" id="OCK42206.1"/>
    </source>
</evidence>
<keyword evidence="13" id="KW-1185">Reference proteome</keyword>
<keyword evidence="10" id="KW-0472">Membrane</keyword>
<dbReference type="InterPro" id="IPR027417">
    <property type="entry name" value="P-loop_NTPase"/>
</dbReference>
<keyword evidence="3" id="KW-0410">Iron transport</keyword>
<dbReference type="AlphaFoldDB" id="A0A1B9XXG6"/>
<feature type="domain" description="ABC transporter" evidence="11">
    <location>
        <begin position="6"/>
        <end position="238"/>
    </location>
</feature>
<keyword evidence="7" id="KW-1278">Translocase</keyword>
<dbReference type="PROSITE" id="PS50893">
    <property type="entry name" value="ABC_TRANSPORTER_2"/>
    <property type="match status" value="1"/>
</dbReference>
<dbReference type="Proteomes" id="UP000093186">
    <property type="component" value="Unassembled WGS sequence"/>
</dbReference>
<evidence type="ECO:0000256" key="10">
    <source>
        <dbReference type="ARBA" id="ARBA00023136"/>
    </source>
</evidence>
<keyword evidence="6" id="KW-0067">ATP-binding</keyword>
<dbReference type="PANTHER" id="PTHR42781">
    <property type="entry name" value="SPERMIDINE/PUTRESCINE IMPORT ATP-BINDING PROTEIN POTA"/>
    <property type="match status" value="1"/>
</dbReference>
<evidence type="ECO:0000256" key="3">
    <source>
        <dbReference type="ARBA" id="ARBA00022496"/>
    </source>
</evidence>
<dbReference type="STRING" id="447689.BA195_11305"/>
<dbReference type="SMART" id="SM00382">
    <property type="entry name" value="AAA"/>
    <property type="match status" value="1"/>
</dbReference>
<accession>A0A1B9XXG6</accession>
<evidence type="ECO:0000313" key="13">
    <source>
        <dbReference type="Proteomes" id="UP000093186"/>
    </source>
</evidence>
<dbReference type="GO" id="GO:0015697">
    <property type="term" value="P:quaternary ammonium group transport"/>
    <property type="evidence" value="ECO:0007669"/>
    <property type="project" value="UniProtKB-ARBA"/>
</dbReference>
<dbReference type="Pfam" id="PF00005">
    <property type="entry name" value="ABC_tran"/>
    <property type="match status" value="1"/>
</dbReference>
<keyword evidence="5" id="KW-0547">Nucleotide-binding</keyword>
<dbReference type="InterPro" id="IPR003439">
    <property type="entry name" value="ABC_transporter-like_ATP-bd"/>
</dbReference>
<evidence type="ECO:0000259" key="11">
    <source>
        <dbReference type="PROSITE" id="PS50893"/>
    </source>
</evidence>
<protein>
    <submittedName>
        <fullName evidence="12">ABC transporter</fullName>
    </submittedName>
</protein>
<keyword evidence="8" id="KW-0408">Iron</keyword>
<keyword evidence="4" id="KW-0997">Cell inner membrane</keyword>
<evidence type="ECO:0000256" key="8">
    <source>
        <dbReference type="ARBA" id="ARBA00023004"/>
    </source>
</evidence>
<dbReference type="GO" id="GO:0015408">
    <property type="term" value="F:ABC-type ferric iron transporter activity"/>
    <property type="evidence" value="ECO:0007669"/>
    <property type="project" value="InterPro"/>
</dbReference>
<dbReference type="OrthoDB" id="9802264at2"/>
<dbReference type="GO" id="GO:0016887">
    <property type="term" value="F:ATP hydrolysis activity"/>
    <property type="evidence" value="ECO:0007669"/>
    <property type="project" value="InterPro"/>
</dbReference>
<gene>
    <name evidence="12" type="ORF">BA195_11305</name>
</gene>
<dbReference type="GO" id="GO:0005524">
    <property type="term" value="F:ATP binding"/>
    <property type="evidence" value="ECO:0007669"/>
    <property type="project" value="UniProtKB-KW"/>
</dbReference>
<dbReference type="EMBL" id="MAKX01000024">
    <property type="protein sequence ID" value="OCK42206.1"/>
    <property type="molecule type" value="Genomic_DNA"/>
</dbReference>
<comment type="caution">
    <text evidence="12">The sequence shown here is derived from an EMBL/GenBank/DDBJ whole genome shotgun (WGS) entry which is preliminary data.</text>
</comment>
<dbReference type="RefSeq" id="WP_068705627.1">
    <property type="nucleotide sequence ID" value="NZ_MAKX01000024.1"/>
</dbReference>
<dbReference type="InterPro" id="IPR017871">
    <property type="entry name" value="ABC_transporter-like_CS"/>
</dbReference>
<keyword evidence="2" id="KW-1003">Cell membrane</keyword>
<keyword evidence="9" id="KW-0406">Ion transport</keyword>
<dbReference type="GO" id="GO:0016020">
    <property type="term" value="C:membrane"/>
    <property type="evidence" value="ECO:0007669"/>
    <property type="project" value="InterPro"/>
</dbReference>
<evidence type="ECO:0000256" key="9">
    <source>
        <dbReference type="ARBA" id="ARBA00023065"/>
    </source>
</evidence>
<evidence type="ECO:0000256" key="2">
    <source>
        <dbReference type="ARBA" id="ARBA00022475"/>
    </source>
</evidence>
<dbReference type="SUPFAM" id="SSF52540">
    <property type="entry name" value="P-loop containing nucleoside triphosphate hydrolases"/>
    <property type="match status" value="1"/>
</dbReference>
<evidence type="ECO:0000256" key="5">
    <source>
        <dbReference type="ARBA" id="ARBA00022741"/>
    </source>
</evidence>
<evidence type="ECO:0000256" key="6">
    <source>
        <dbReference type="ARBA" id="ARBA00022840"/>
    </source>
</evidence>
<dbReference type="PANTHER" id="PTHR42781:SF5">
    <property type="entry name" value="PUTRESCINE TRANSPORT ATP-BINDING PROTEIN POTG"/>
    <property type="match status" value="1"/>
</dbReference>
<evidence type="ECO:0000256" key="1">
    <source>
        <dbReference type="ARBA" id="ARBA00022448"/>
    </source>
</evidence>
<sequence>MSTKLLEIQNLYKTFNSGKVKALNNVGFSLKKGNILAVVGESGSGKTTLIRLIAGLETIDEGKIVINSNIVSSNSVFIEPQQRNIGMVFQDYALFPHFTIYKNIAYGLSKHENKVERVGEVLKLVGLSGMEKRYPHELSGGQQQRIALARALAPKPALLILDEPFSNLDVVMRNQLRKDILKILKKTITTAIFVTHDIKDALEVSDEIIVLKNGIVLQQGKTIEIFNSPESSYVKLLFDNI</sequence>
<reference evidence="12 13" key="1">
    <citation type="submission" date="2016-06" db="EMBL/GenBank/DDBJ databases">
        <title>Draft Genome Sequence of Tenacibaculum soleae UCD-KL19.</title>
        <authorList>
            <person name="Eisen J.A."/>
            <person name="Coil D.A."/>
            <person name="Lujan K.M."/>
        </authorList>
    </citation>
    <scope>NUCLEOTIDE SEQUENCE [LARGE SCALE GENOMIC DNA]</scope>
    <source>
        <strain evidence="12 13">UCD-KL19</strain>
    </source>
</reference>
<organism evidence="12 13">
    <name type="scientific">Tenacibaculum soleae</name>
    <dbReference type="NCBI Taxonomy" id="447689"/>
    <lineage>
        <taxon>Bacteria</taxon>
        <taxon>Pseudomonadati</taxon>
        <taxon>Bacteroidota</taxon>
        <taxon>Flavobacteriia</taxon>
        <taxon>Flavobacteriales</taxon>
        <taxon>Flavobacteriaceae</taxon>
        <taxon>Tenacibaculum</taxon>
    </lineage>
</organism>